<dbReference type="Pfam" id="PF18376">
    <property type="entry name" value="MDD_C"/>
    <property type="match status" value="1"/>
</dbReference>
<dbReference type="Gene3D" id="3.30.70.890">
    <property type="entry name" value="GHMP kinase, C-terminal domain"/>
    <property type="match status" value="1"/>
</dbReference>
<evidence type="ECO:0000256" key="5">
    <source>
        <dbReference type="ARBA" id="ARBA00022516"/>
    </source>
</evidence>
<proteinExistence type="inferred from homology"/>
<accession>A0A834LZT3</accession>
<reference evidence="19" key="1">
    <citation type="submission" date="2020-08" db="EMBL/GenBank/DDBJ databases">
        <title>Genome sequencing and assembly of the red palm weevil Rhynchophorus ferrugineus.</title>
        <authorList>
            <person name="Dias G.B."/>
            <person name="Bergman C.M."/>
            <person name="Manee M."/>
        </authorList>
    </citation>
    <scope>NUCLEOTIDE SEQUENCE</scope>
    <source>
        <strain evidence="19">AA-2017</strain>
        <tissue evidence="19">Whole larva</tissue>
    </source>
</reference>
<name>A0A834LZT3_RHYFE</name>
<keyword evidence="6 15" id="KW-0547">Nucleotide-binding</keyword>
<dbReference type="GO" id="GO:0005829">
    <property type="term" value="C:cytosol"/>
    <property type="evidence" value="ECO:0007669"/>
    <property type="project" value="InterPro"/>
</dbReference>
<dbReference type="FunFam" id="3.30.70.890:FF:000005">
    <property type="entry name" value="Diphosphomevalonate decarboxylase"/>
    <property type="match status" value="1"/>
</dbReference>
<evidence type="ECO:0000256" key="16">
    <source>
        <dbReference type="RuleBase" id="RU363086"/>
    </source>
</evidence>
<keyword evidence="7 15" id="KW-0067">ATP-binding</keyword>
<dbReference type="Proteomes" id="UP000625711">
    <property type="component" value="Unassembled WGS sequence"/>
</dbReference>
<sequence length="385" mass="43160">MLMVTAIAPVNIAVIKYWGKKDAQKNIPINDSISGTLSTDVMYAKTTVYTSSTLEKNRFWLNGEEQVFEGTRIHSCVCEVRSKSDETLPHLTWNLAICSENNFPTAAGLASSAAGYACLVYALGALFKLKDELSSIARVGSGSACRSMYGGWVLWQKGTSSMSNDSVARPIASHEHWPEMRVLILVVNDNRKKHPSTIAMQNSVTSSSLIHYRAKDVVPHRIKEMHLAILTKDFRKFAEITMKDSNQFHAICLDTYPPCFYLNTVSQAIIDLVHAYNDYKGEHVVAYTFDAGPNACLYMLEPVLEEFTSIINYVFPQPADIHDNDYFRGLTLPRKPVDEMIVYDMDLQPYNAGKLKYIIYTKLGEGPKLLSDPKEHLLSEDGLPL</sequence>
<dbReference type="UniPathway" id="UPA00063"/>
<evidence type="ECO:0000256" key="7">
    <source>
        <dbReference type="ARBA" id="ARBA00022840"/>
    </source>
</evidence>
<dbReference type="Gene3D" id="3.30.230.10">
    <property type="match status" value="1"/>
</dbReference>
<dbReference type="GO" id="GO:0005524">
    <property type="term" value="F:ATP binding"/>
    <property type="evidence" value="ECO:0007669"/>
    <property type="project" value="UniProtKB-UniRule"/>
</dbReference>
<dbReference type="GO" id="GO:0019287">
    <property type="term" value="P:isopentenyl diphosphate biosynthetic process, mevalonate pathway"/>
    <property type="evidence" value="ECO:0007669"/>
    <property type="project" value="UniProtKB-UniRule"/>
</dbReference>
<evidence type="ECO:0000256" key="14">
    <source>
        <dbReference type="ARBA" id="ARBA00048154"/>
    </source>
</evidence>
<evidence type="ECO:0000256" key="2">
    <source>
        <dbReference type="ARBA" id="ARBA00008831"/>
    </source>
</evidence>
<comment type="similarity">
    <text evidence="2 15 16">Belongs to the diphosphomevalonate decarboxylase family.</text>
</comment>
<dbReference type="InterPro" id="IPR029765">
    <property type="entry name" value="Mev_diP_decarb"/>
</dbReference>
<keyword evidence="5 16" id="KW-0444">Lipid biosynthesis</keyword>
<evidence type="ECO:0000256" key="15">
    <source>
        <dbReference type="PIRNR" id="PIRNR015950"/>
    </source>
</evidence>
<dbReference type="Pfam" id="PF22700">
    <property type="entry name" value="MVD-like_N"/>
    <property type="match status" value="1"/>
</dbReference>
<evidence type="ECO:0000259" key="17">
    <source>
        <dbReference type="Pfam" id="PF18376"/>
    </source>
</evidence>
<dbReference type="EC" id="4.1.1.33" evidence="3 15"/>
<evidence type="ECO:0000313" key="19">
    <source>
        <dbReference type="EMBL" id="KAF7265348.1"/>
    </source>
</evidence>
<dbReference type="InterPro" id="IPR005935">
    <property type="entry name" value="Mev_decarb"/>
</dbReference>
<dbReference type="SUPFAM" id="SSF54211">
    <property type="entry name" value="Ribosomal protein S5 domain 2-like"/>
    <property type="match status" value="1"/>
</dbReference>
<keyword evidence="9 16" id="KW-0756">Sterol biosynthesis</keyword>
<organism evidence="19 20">
    <name type="scientific">Rhynchophorus ferrugineus</name>
    <name type="common">Red palm weevil</name>
    <name type="synonym">Curculio ferrugineus</name>
    <dbReference type="NCBI Taxonomy" id="354439"/>
    <lineage>
        <taxon>Eukaryota</taxon>
        <taxon>Metazoa</taxon>
        <taxon>Ecdysozoa</taxon>
        <taxon>Arthropoda</taxon>
        <taxon>Hexapoda</taxon>
        <taxon>Insecta</taxon>
        <taxon>Pterygota</taxon>
        <taxon>Neoptera</taxon>
        <taxon>Endopterygota</taxon>
        <taxon>Coleoptera</taxon>
        <taxon>Polyphaga</taxon>
        <taxon>Cucujiformia</taxon>
        <taxon>Curculionidae</taxon>
        <taxon>Dryophthorinae</taxon>
        <taxon>Rhynchophorus</taxon>
    </lineage>
</organism>
<dbReference type="GO" id="GO:0006695">
    <property type="term" value="P:cholesterol biosynthetic process"/>
    <property type="evidence" value="ECO:0007669"/>
    <property type="project" value="UniProtKB-UniPathway"/>
</dbReference>
<dbReference type="OrthoDB" id="10253702at2759"/>
<dbReference type="FunFam" id="3.30.230.10:FF:000080">
    <property type="entry name" value="Diphosphomevalonate decarboxylase"/>
    <property type="match status" value="1"/>
</dbReference>
<feature type="domain" description="Diphosphomevalonate decarboxylase-like N-terminal" evidence="18">
    <location>
        <begin position="8"/>
        <end position="168"/>
    </location>
</feature>
<comment type="pathway">
    <text evidence="16">Steroid biosynthesis; cholesterol biosynthesis.</text>
</comment>
<evidence type="ECO:0000256" key="1">
    <source>
        <dbReference type="ARBA" id="ARBA00003812"/>
    </source>
</evidence>
<evidence type="ECO:0000256" key="10">
    <source>
        <dbReference type="ARBA" id="ARBA00023098"/>
    </source>
</evidence>
<evidence type="ECO:0000256" key="8">
    <source>
        <dbReference type="ARBA" id="ARBA00022955"/>
    </source>
</evidence>
<dbReference type="InterPro" id="IPR014721">
    <property type="entry name" value="Ribsml_uS5_D2-typ_fold_subgr"/>
</dbReference>
<keyword evidence="13 15" id="KW-0456">Lyase</keyword>
<keyword evidence="16" id="KW-0152">Cholesterol biosynthesis</keyword>
<dbReference type="AlphaFoldDB" id="A0A834LZT3"/>
<evidence type="ECO:0000256" key="9">
    <source>
        <dbReference type="ARBA" id="ARBA00023011"/>
    </source>
</evidence>
<protein>
    <recommendedName>
        <fullName evidence="4 15">Diphosphomevalonate decarboxylase</fullName>
        <ecNumber evidence="3 15">4.1.1.33</ecNumber>
    </recommendedName>
</protein>
<gene>
    <name evidence="19" type="ORF">GWI33_021237</name>
</gene>
<evidence type="ECO:0000259" key="18">
    <source>
        <dbReference type="Pfam" id="PF22700"/>
    </source>
</evidence>
<dbReference type="GO" id="GO:0004163">
    <property type="term" value="F:diphosphomevalonate decarboxylase activity"/>
    <property type="evidence" value="ECO:0007669"/>
    <property type="project" value="UniProtKB-UniRule"/>
</dbReference>
<keyword evidence="8 16" id="KW-0752">Steroid biosynthesis</keyword>
<dbReference type="SUPFAM" id="SSF55060">
    <property type="entry name" value="GHMP Kinase, C-terminal domain"/>
    <property type="match status" value="1"/>
</dbReference>
<dbReference type="PANTHER" id="PTHR10977:SF3">
    <property type="entry name" value="DIPHOSPHOMEVALONATE DECARBOXYLASE"/>
    <property type="match status" value="1"/>
</dbReference>
<evidence type="ECO:0000256" key="6">
    <source>
        <dbReference type="ARBA" id="ARBA00022741"/>
    </source>
</evidence>
<comment type="catalytic activity">
    <reaction evidence="14 15 16">
        <text>(R)-5-diphosphomevalonate + ATP = isopentenyl diphosphate + ADP + phosphate + CO2</text>
        <dbReference type="Rhea" id="RHEA:23732"/>
        <dbReference type="ChEBI" id="CHEBI:16526"/>
        <dbReference type="ChEBI" id="CHEBI:30616"/>
        <dbReference type="ChEBI" id="CHEBI:43474"/>
        <dbReference type="ChEBI" id="CHEBI:57557"/>
        <dbReference type="ChEBI" id="CHEBI:128769"/>
        <dbReference type="ChEBI" id="CHEBI:456216"/>
        <dbReference type="EC" id="4.1.1.33"/>
    </reaction>
</comment>
<dbReference type="PIRSF" id="PIRSF015950">
    <property type="entry name" value="Mev_P_decrbx"/>
    <property type="match status" value="1"/>
</dbReference>
<evidence type="ECO:0000256" key="3">
    <source>
        <dbReference type="ARBA" id="ARBA00012296"/>
    </source>
</evidence>
<dbReference type="EMBL" id="JAACXV010014629">
    <property type="protein sequence ID" value="KAF7265348.1"/>
    <property type="molecule type" value="Genomic_DNA"/>
</dbReference>
<evidence type="ECO:0000256" key="13">
    <source>
        <dbReference type="ARBA" id="ARBA00023239"/>
    </source>
</evidence>
<keyword evidence="20" id="KW-1185">Reference proteome</keyword>
<evidence type="ECO:0000313" key="20">
    <source>
        <dbReference type="Proteomes" id="UP000625711"/>
    </source>
</evidence>
<evidence type="ECO:0000256" key="11">
    <source>
        <dbReference type="ARBA" id="ARBA00023166"/>
    </source>
</evidence>
<feature type="domain" description="Mvd1 C-terminal" evidence="17">
    <location>
        <begin position="182"/>
        <end position="369"/>
    </location>
</feature>
<dbReference type="InterPro" id="IPR036554">
    <property type="entry name" value="GHMP_kinase_C_sf"/>
</dbReference>
<dbReference type="NCBIfam" id="TIGR01240">
    <property type="entry name" value="mevDPdecarb"/>
    <property type="match status" value="1"/>
</dbReference>
<keyword evidence="12 16" id="KW-0753">Steroid metabolism</keyword>
<dbReference type="PANTHER" id="PTHR10977">
    <property type="entry name" value="DIPHOSPHOMEVALONATE DECARBOXYLASE"/>
    <property type="match status" value="1"/>
</dbReference>
<comment type="caution">
    <text evidence="19">The sequence shown here is derived from an EMBL/GenBank/DDBJ whole genome shotgun (WGS) entry which is preliminary data.</text>
</comment>
<comment type="function">
    <text evidence="1 16">Catalyzes the ATP dependent decarboxylation of (R)-5-diphosphomevalonate to form isopentenyl diphosphate (IPP). Functions in the mevalonate (MVA) pathway leading to isopentenyl diphosphate (IPP), a key precursor for the biosynthesis of isoprenoids and sterol synthesis.</text>
</comment>
<evidence type="ECO:0000256" key="4">
    <source>
        <dbReference type="ARBA" id="ARBA00019335"/>
    </source>
</evidence>
<keyword evidence="11 16" id="KW-1207">Sterol metabolism</keyword>
<dbReference type="InterPro" id="IPR041431">
    <property type="entry name" value="Mvd1_C"/>
</dbReference>
<dbReference type="InterPro" id="IPR053859">
    <property type="entry name" value="MVD-like_N"/>
</dbReference>
<dbReference type="InterPro" id="IPR020568">
    <property type="entry name" value="Ribosomal_Su5_D2-typ_SF"/>
</dbReference>
<evidence type="ECO:0000256" key="12">
    <source>
        <dbReference type="ARBA" id="ARBA00023221"/>
    </source>
</evidence>
<keyword evidence="16" id="KW-0153">Cholesterol metabolism</keyword>
<keyword evidence="10 15" id="KW-0443">Lipid metabolism</keyword>